<dbReference type="PRINTS" id="PR00722">
    <property type="entry name" value="CHYMOTRYPSIN"/>
</dbReference>
<protein>
    <recommendedName>
        <fullName evidence="4">Peptidase S1 domain-containing protein</fullName>
    </recommendedName>
</protein>
<accession>A0A8K0G449</accession>
<dbReference type="GO" id="GO:0004252">
    <property type="term" value="F:serine-type endopeptidase activity"/>
    <property type="evidence" value="ECO:0007669"/>
    <property type="project" value="InterPro"/>
</dbReference>
<feature type="chain" id="PRO_5035427297" description="Peptidase S1 domain-containing protein" evidence="3">
    <location>
        <begin position="19"/>
        <end position="290"/>
    </location>
</feature>
<keyword evidence="2" id="KW-0378">Hydrolase</keyword>
<dbReference type="PANTHER" id="PTHR24260">
    <property type="match status" value="1"/>
</dbReference>
<dbReference type="PROSITE" id="PS50240">
    <property type="entry name" value="TRYPSIN_DOM"/>
    <property type="match status" value="1"/>
</dbReference>
<dbReference type="AlphaFoldDB" id="A0A8K0G449"/>
<dbReference type="InterPro" id="IPR043504">
    <property type="entry name" value="Peptidase_S1_PA_chymotrypsin"/>
</dbReference>
<dbReference type="InterPro" id="IPR001314">
    <property type="entry name" value="Peptidase_S1A"/>
</dbReference>
<evidence type="ECO:0000256" key="3">
    <source>
        <dbReference type="SAM" id="SignalP"/>
    </source>
</evidence>
<evidence type="ECO:0000256" key="1">
    <source>
        <dbReference type="ARBA" id="ARBA00023157"/>
    </source>
</evidence>
<comment type="caution">
    <text evidence="5">The sequence shown here is derived from an EMBL/GenBank/DDBJ whole genome shotgun (WGS) entry which is preliminary data.</text>
</comment>
<dbReference type="InterPro" id="IPR009003">
    <property type="entry name" value="Peptidase_S1_PA"/>
</dbReference>
<feature type="domain" description="Peptidase S1" evidence="4">
    <location>
        <begin position="43"/>
        <end position="268"/>
    </location>
</feature>
<keyword evidence="1" id="KW-1015">Disulfide bond</keyword>
<dbReference type="EMBL" id="VTPC01081967">
    <property type="protein sequence ID" value="KAF2887742.1"/>
    <property type="molecule type" value="Genomic_DNA"/>
</dbReference>
<evidence type="ECO:0000313" key="5">
    <source>
        <dbReference type="EMBL" id="KAF2887742.1"/>
    </source>
</evidence>
<dbReference type="PANTHER" id="PTHR24260:SF134">
    <property type="entry name" value="AT07769P-RELATED"/>
    <property type="match status" value="1"/>
</dbReference>
<dbReference type="InterPro" id="IPR018114">
    <property type="entry name" value="TRYPSIN_HIS"/>
</dbReference>
<dbReference type="GO" id="GO:0006508">
    <property type="term" value="P:proteolysis"/>
    <property type="evidence" value="ECO:0007669"/>
    <property type="project" value="UniProtKB-KW"/>
</dbReference>
<keyword evidence="3" id="KW-0732">Signal</keyword>
<dbReference type="CDD" id="cd00190">
    <property type="entry name" value="Tryp_SPc"/>
    <property type="match status" value="1"/>
</dbReference>
<dbReference type="Gene3D" id="2.40.10.10">
    <property type="entry name" value="Trypsin-like serine proteases"/>
    <property type="match status" value="2"/>
</dbReference>
<keyword evidence="6" id="KW-1185">Reference proteome</keyword>
<keyword evidence="2" id="KW-0720">Serine protease</keyword>
<dbReference type="InterPro" id="IPR001254">
    <property type="entry name" value="Trypsin_dom"/>
</dbReference>
<dbReference type="InterPro" id="IPR033116">
    <property type="entry name" value="TRYPSIN_SER"/>
</dbReference>
<dbReference type="PROSITE" id="PS00134">
    <property type="entry name" value="TRYPSIN_HIS"/>
    <property type="match status" value="1"/>
</dbReference>
<dbReference type="Pfam" id="PF00089">
    <property type="entry name" value="Trypsin"/>
    <property type="match status" value="1"/>
</dbReference>
<reference evidence="5" key="1">
    <citation type="submission" date="2019-08" db="EMBL/GenBank/DDBJ databases">
        <title>The genome of the North American firefly Photinus pyralis.</title>
        <authorList>
            <consortium name="Photinus pyralis genome working group"/>
            <person name="Fallon T.R."/>
            <person name="Sander Lower S.E."/>
            <person name="Weng J.-K."/>
        </authorList>
    </citation>
    <scope>NUCLEOTIDE SEQUENCE</scope>
    <source>
        <strain evidence="5">TRF0915ILg1</strain>
        <tissue evidence="5">Whole body</tissue>
    </source>
</reference>
<evidence type="ECO:0000313" key="6">
    <source>
        <dbReference type="Proteomes" id="UP000801492"/>
    </source>
</evidence>
<organism evidence="5 6">
    <name type="scientific">Ignelater luminosus</name>
    <name type="common">Cucubano</name>
    <name type="synonym">Pyrophorus luminosus</name>
    <dbReference type="NCBI Taxonomy" id="2038154"/>
    <lineage>
        <taxon>Eukaryota</taxon>
        <taxon>Metazoa</taxon>
        <taxon>Ecdysozoa</taxon>
        <taxon>Arthropoda</taxon>
        <taxon>Hexapoda</taxon>
        <taxon>Insecta</taxon>
        <taxon>Pterygota</taxon>
        <taxon>Neoptera</taxon>
        <taxon>Endopterygota</taxon>
        <taxon>Coleoptera</taxon>
        <taxon>Polyphaga</taxon>
        <taxon>Elateriformia</taxon>
        <taxon>Elateroidea</taxon>
        <taxon>Elateridae</taxon>
        <taxon>Agrypninae</taxon>
        <taxon>Pyrophorini</taxon>
        <taxon>Ignelater</taxon>
    </lineage>
</organism>
<dbReference type="FunFam" id="2.40.10.10:FF:000068">
    <property type="entry name" value="transmembrane protease serine 2"/>
    <property type="match status" value="1"/>
</dbReference>
<evidence type="ECO:0000259" key="4">
    <source>
        <dbReference type="PROSITE" id="PS50240"/>
    </source>
</evidence>
<dbReference type="InterPro" id="IPR051333">
    <property type="entry name" value="CLIP_Serine_Protease"/>
</dbReference>
<sequence length="290" mass="30333">MKVLILITIVALVAVAQAAKDWSKIKPKHLRVTPRIPTAAPRIVGGLEAEPHGVAYQAAVISGGAFCGGSIISDNAVLTAAHCVDGADSSEVILSAHKILEDEPAQQIIKSKTIKVHKGWDPYRILNDIAVVILSEKIRIDRTARIVSLNTDSSSLEGEFGLVSGWGLDSDSSSSISPILRYTVDTIISNKECERFFGGFVTKTNVCLNGSNGRSACSGDSGGPLIVKSSGDEPIQAGIVSFGSAAGCEKGYPSVLELNSAKGLGEFTITPKSVKMPLIGITSSTQSARG</sequence>
<name>A0A8K0G449_IGNLU</name>
<feature type="signal peptide" evidence="3">
    <location>
        <begin position="1"/>
        <end position="18"/>
    </location>
</feature>
<proteinExistence type="predicted"/>
<keyword evidence="2" id="KW-0645">Protease</keyword>
<dbReference type="Proteomes" id="UP000801492">
    <property type="component" value="Unassembled WGS sequence"/>
</dbReference>
<gene>
    <name evidence="5" type="ORF">ILUMI_18429</name>
</gene>
<dbReference type="SMART" id="SM00020">
    <property type="entry name" value="Tryp_SPc"/>
    <property type="match status" value="1"/>
</dbReference>
<dbReference type="PROSITE" id="PS00135">
    <property type="entry name" value="TRYPSIN_SER"/>
    <property type="match status" value="1"/>
</dbReference>
<evidence type="ECO:0000256" key="2">
    <source>
        <dbReference type="RuleBase" id="RU363034"/>
    </source>
</evidence>
<dbReference type="SUPFAM" id="SSF50494">
    <property type="entry name" value="Trypsin-like serine proteases"/>
    <property type="match status" value="1"/>
</dbReference>
<dbReference type="OrthoDB" id="6352591at2759"/>